<dbReference type="InterPro" id="IPR052930">
    <property type="entry name" value="TA_antitoxin_MntA"/>
</dbReference>
<dbReference type="NCBIfam" id="NF047752">
    <property type="entry name" value="MntA_antitoxin"/>
    <property type="match status" value="1"/>
</dbReference>
<sequence>MEKEKINKIRGILKNYELQLLILFGSYESENFNENSDIDLAVKVKKESSLKKNQDHVLYSISKIFDLRPVDLVLLNHADPLIKFKIASEGKLLYQNEKGLFEKFQVRAAAEHNDVRKFYQLDQKFIDNFLERSQTNDRSSHRAPKIK</sequence>
<dbReference type="InterPro" id="IPR043519">
    <property type="entry name" value="NT_sf"/>
</dbReference>
<dbReference type="Gene3D" id="3.30.460.10">
    <property type="entry name" value="Beta Polymerase, domain 2"/>
    <property type="match status" value="1"/>
</dbReference>
<dbReference type="AlphaFoldDB" id="A0A2T5RSQ4"/>
<proteinExistence type="predicted"/>
<reference evidence="2 3" key="1">
    <citation type="submission" date="2018-04" db="EMBL/GenBank/DDBJ databases">
        <title>Subsurface microbial communities from deep shales in Ohio and West Virginia, USA.</title>
        <authorList>
            <person name="Wrighton K."/>
        </authorList>
    </citation>
    <scope>NUCLEOTIDE SEQUENCE [LARGE SCALE GENOMIC DNA]</scope>
    <source>
        <strain evidence="2 3">WC1</strain>
    </source>
</reference>
<accession>A0A2T5RSQ4</accession>
<keyword evidence="2" id="KW-0808">Transferase</keyword>
<dbReference type="InterPro" id="IPR041633">
    <property type="entry name" value="Polbeta"/>
</dbReference>
<dbReference type="Proteomes" id="UP000244089">
    <property type="component" value="Unassembled WGS sequence"/>
</dbReference>
<dbReference type="EMBL" id="QAXS01000001">
    <property type="protein sequence ID" value="PTW03373.1"/>
    <property type="molecule type" value="Genomic_DNA"/>
</dbReference>
<protein>
    <submittedName>
        <fullName evidence="2">Putative nucleotidyltransferase</fullName>
    </submittedName>
</protein>
<dbReference type="Pfam" id="PF18765">
    <property type="entry name" value="Polbeta"/>
    <property type="match status" value="1"/>
</dbReference>
<evidence type="ECO:0000313" key="3">
    <source>
        <dbReference type="Proteomes" id="UP000244089"/>
    </source>
</evidence>
<evidence type="ECO:0000259" key="1">
    <source>
        <dbReference type="Pfam" id="PF18765"/>
    </source>
</evidence>
<dbReference type="SUPFAM" id="SSF81301">
    <property type="entry name" value="Nucleotidyltransferase"/>
    <property type="match status" value="1"/>
</dbReference>
<dbReference type="CDD" id="cd05403">
    <property type="entry name" value="NT_KNTase_like"/>
    <property type="match status" value="1"/>
</dbReference>
<evidence type="ECO:0000313" key="2">
    <source>
        <dbReference type="EMBL" id="PTW03373.1"/>
    </source>
</evidence>
<comment type="caution">
    <text evidence="2">The sequence shown here is derived from an EMBL/GenBank/DDBJ whole genome shotgun (WGS) entry which is preliminary data.</text>
</comment>
<dbReference type="PANTHER" id="PTHR43852">
    <property type="entry name" value="NUCLEOTIDYLTRANSFERASE"/>
    <property type="match status" value="1"/>
</dbReference>
<organism evidence="2 3">
    <name type="scientific">Halanaerobium saccharolyticum</name>
    <dbReference type="NCBI Taxonomy" id="43595"/>
    <lineage>
        <taxon>Bacteria</taxon>
        <taxon>Bacillati</taxon>
        <taxon>Bacillota</taxon>
        <taxon>Clostridia</taxon>
        <taxon>Halanaerobiales</taxon>
        <taxon>Halanaerobiaceae</taxon>
        <taxon>Halanaerobium</taxon>
    </lineage>
</organism>
<name>A0A2T5RSQ4_9FIRM</name>
<dbReference type="PANTHER" id="PTHR43852:SF3">
    <property type="entry name" value="NUCLEOTIDYLTRANSFERASE"/>
    <property type="match status" value="1"/>
</dbReference>
<feature type="domain" description="Polymerase beta nucleotidyltransferase" evidence="1">
    <location>
        <begin position="7"/>
        <end position="97"/>
    </location>
</feature>
<dbReference type="GO" id="GO:0016740">
    <property type="term" value="F:transferase activity"/>
    <property type="evidence" value="ECO:0007669"/>
    <property type="project" value="UniProtKB-KW"/>
</dbReference>
<dbReference type="RefSeq" id="WP_181248122.1">
    <property type="nucleotide sequence ID" value="NZ_QAXS01000001.1"/>
</dbReference>
<gene>
    <name evidence="2" type="ORF">C8C76_1018</name>
</gene>